<evidence type="ECO:0000256" key="4">
    <source>
        <dbReference type="ARBA" id="ARBA00022630"/>
    </source>
</evidence>
<dbReference type="Pfam" id="PF00462">
    <property type="entry name" value="Glutaredoxin"/>
    <property type="match status" value="1"/>
</dbReference>
<dbReference type="Gene3D" id="3.50.50.60">
    <property type="entry name" value="FAD/NAD(P)-binding domain"/>
    <property type="match status" value="2"/>
</dbReference>
<dbReference type="Gene3D" id="3.40.30.10">
    <property type="entry name" value="Glutaredoxin"/>
    <property type="match status" value="1"/>
</dbReference>
<keyword evidence="6" id="KW-0521">NADP</keyword>
<dbReference type="InterPro" id="IPR017937">
    <property type="entry name" value="Thioredoxin_CS"/>
</dbReference>
<feature type="domain" description="Glutaredoxin" evidence="12">
    <location>
        <begin position="91"/>
        <end position="153"/>
    </location>
</feature>
<keyword evidence="5 11" id="KW-0274">FAD</keyword>
<sequence>MKLVEIAGICIKRNTKHRLNSLFKVNYSGNIVNSFAIRNFHKNTQILNIKHLQNFKSLCTLNNSGKRNYSKLTKMSDVKKFVNFEIESNPIIIFSTTTCPYCKKVEEYFKSKNLQYKSYQFDKENDGPIVRKYFIEDLKLKTVPQIYINGFHISGSDVLLKEDEMGLVDTKLKMNHKFDYDVIIIGGGSGGLAASSRAASFGFRVAVIDYVQPTQHGTKWGVGGTCVNVGCIPKKLWHTSALHKHSAKDSQFYGWEKSESNFNFAKIAENISNYIKSLNYSYRLRFKDEGIKYYKALGVFKDKNKIELKHPNGKTEIISSKYVIVAAGGRPIYPDNLGPNAQKLGISSDDLFWLKKPPGKTLVVGGSYIALECAGFLAHCGYQTDLMIRSILLRGFDQQIAELIYDNMNTIGNLKTYRPFILTSMEESTNANSVDASKKRIKITAKSTKDNSNAITEEYDTVLFAIGRYPLTQQLDLEKLGIQLKNGFIVDKNETTAVNNIFAIGDVLYQKPQLTPVAIKAGQLLVDRMFTKSKTITNYNIIPTTVFTPIEYGFIGLSEEDAISKYGQEDIEVYHTHFTPLEWAIVENNENKCYCKLICIKSQNEKIIGFHYLGPNAGEVTQGYAVAMTVGVTKSHFDETIGIHPTCSEILLSLTVTKSSGKNFAKSGC</sequence>
<dbReference type="Pfam" id="PF07992">
    <property type="entry name" value="Pyr_redox_2"/>
    <property type="match status" value="1"/>
</dbReference>
<evidence type="ECO:0000313" key="15">
    <source>
        <dbReference type="EMBL" id="OAF72171.1"/>
    </source>
</evidence>
<dbReference type="InterPro" id="IPR002109">
    <property type="entry name" value="Glutaredoxin"/>
</dbReference>
<evidence type="ECO:0000256" key="11">
    <source>
        <dbReference type="RuleBase" id="RU003691"/>
    </source>
</evidence>
<dbReference type="GO" id="GO:0034599">
    <property type="term" value="P:cellular response to oxidative stress"/>
    <property type="evidence" value="ECO:0007669"/>
    <property type="project" value="TreeGrafter"/>
</dbReference>
<dbReference type="OrthoDB" id="5956163at2759"/>
<protein>
    <recommendedName>
        <fullName evidence="3">thioredoxin-disulfide reductase (NADPH)</fullName>
        <ecNumber evidence="3">1.8.1.9</ecNumber>
    </recommendedName>
</protein>
<dbReference type="InterPro" id="IPR046952">
    <property type="entry name" value="GSHR/TRXR-like"/>
</dbReference>
<evidence type="ECO:0000259" key="13">
    <source>
        <dbReference type="Pfam" id="PF02852"/>
    </source>
</evidence>
<feature type="domain" description="FAD/NAD(P)-binding" evidence="14">
    <location>
        <begin position="180"/>
        <end position="522"/>
    </location>
</feature>
<dbReference type="PANTHER" id="PTHR42737">
    <property type="entry name" value="GLUTATHIONE REDUCTASE"/>
    <property type="match status" value="1"/>
</dbReference>
<evidence type="ECO:0000256" key="10">
    <source>
        <dbReference type="ARBA" id="ARBA00023284"/>
    </source>
</evidence>
<evidence type="ECO:0000256" key="6">
    <source>
        <dbReference type="ARBA" id="ARBA00022857"/>
    </source>
</evidence>
<dbReference type="SUPFAM" id="SSF51905">
    <property type="entry name" value="FAD/NAD(P)-binding domain"/>
    <property type="match status" value="1"/>
</dbReference>
<evidence type="ECO:0000256" key="8">
    <source>
        <dbReference type="ARBA" id="ARBA00023002"/>
    </source>
</evidence>
<evidence type="ECO:0000256" key="3">
    <source>
        <dbReference type="ARBA" id="ARBA00012610"/>
    </source>
</evidence>
<dbReference type="PROSITE" id="PS00194">
    <property type="entry name" value="THIOREDOXIN_1"/>
    <property type="match status" value="1"/>
</dbReference>
<dbReference type="GO" id="GO:0005829">
    <property type="term" value="C:cytosol"/>
    <property type="evidence" value="ECO:0007669"/>
    <property type="project" value="TreeGrafter"/>
</dbReference>
<dbReference type="Pfam" id="PF02852">
    <property type="entry name" value="Pyr_redox_dim"/>
    <property type="match status" value="1"/>
</dbReference>
<dbReference type="PROSITE" id="PS00076">
    <property type="entry name" value="PYRIDINE_REDOX_1"/>
    <property type="match status" value="1"/>
</dbReference>
<keyword evidence="16" id="KW-1185">Reference proteome</keyword>
<dbReference type="PRINTS" id="PR00368">
    <property type="entry name" value="FADPNR"/>
</dbReference>
<dbReference type="Gene3D" id="3.30.390.30">
    <property type="match status" value="1"/>
</dbReference>
<accession>A0A177BF20</accession>
<keyword evidence="7" id="KW-0712">Selenocysteine</keyword>
<dbReference type="PROSITE" id="PS51354">
    <property type="entry name" value="GLUTAREDOXIN_2"/>
    <property type="match status" value="1"/>
</dbReference>
<dbReference type="GO" id="GO:0004362">
    <property type="term" value="F:glutathione-disulfide reductase (NADPH) activity"/>
    <property type="evidence" value="ECO:0007669"/>
    <property type="project" value="TreeGrafter"/>
</dbReference>
<keyword evidence="9" id="KW-1015">Disulfide bond</keyword>
<evidence type="ECO:0000256" key="7">
    <source>
        <dbReference type="ARBA" id="ARBA00022933"/>
    </source>
</evidence>
<dbReference type="PANTHER" id="PTHR42737:SF8">
    <property type="entry name" value="THIOREDOXIN-DISULFIDE REDUCTASE"/>
    <property type="match status" value="1"/>
</dbReference>
<reference evidence="15 16" key="1">
    <citation type="submission" date="2016-04" db="EMBL/GenBank/DDBJ databases">
        <title>The genome of Intoshia linei affirms orthonectids as highly simplified spiralians.</title>
        <authorList>
            <person name="Mikhailov K.V."/>
            <person name="Slusarev G.S."/>
            <person name="Nikitin M.A."/>
            <person name="Logacheva M.D."/>
            <person name="Penin A."/>
            <person name="Aleoshin V."/>
            <person name="Panchin Y.V."/>
        </authorList>
    </citation>
    <scope>NUCLEOTIDE SEQUENCE [LARGE SCALE GENOMIC DNA]</scope>
    <source>
        <strain evidence="15">Intl2013</strain>
        <tissue evidence="15">Whole animal</tissue>
    </source>
</reference>
<evidence type="ECO:0000259" key="12">
    <source>
        <dbReference type="Pfam" id="PF00462"/>
    </source>
</evidence>
<comment type="caution">
    <text evidence="15">The sequence shown here is derived from an EMBL/GenBank/DDBJ whole genome shotgun (WGS) entry which is preliminary data.</text>
</comment>
<evidence type="ECO:0000256" key="1">
    <source>
        <dbReference type="ARBA" id="ARBA00001974"/>
    </source>
</evidence>
<evidence type="ECO:0000256" key="5">
    <source>
        <dbReference type="ARBA" id="ARBA00022827"/>
    </source>
</evidence>
<keyword evidence="10 11" id="KW-0676">Redox-active center</keyword>
<dbReference type="InterPro" id="IPR004099">
    <property type="entry name" value="Pyr_nucl-diS_OxRdtase_dimer"/>
</dbReference>
<dbReference type="FunFam" id="3.30.390.30:FF:000004">
    <property type="entry name" value="Thioredoxin reductase 1, cytoplasmic"/>
    <property type="match status" value="1"/>
</dbReference>
<dbReference type="SUPFAM" id="SSF52833">
    <property type="entry name" value="Thioredoxin-like"/>
    <property type="match status" value="1"/>
</dbReference>
<dbReference type="GO" id="GO:0050660">
    <property type="term" value="F:flavin adenine dinucleotide binding"/>
    <property type="evidence" value="ECO:0007669"/>
    <property type="project" value="InterPro"/>
</dbReference>
<comment type="cofactor">
    <cofactor evidence="1">
        <name>FAD</name>
        <dbReference type="ChEBI" id="CHEBI:57692"/>
    </cofactor>
</comment>
<dbReference type="GO" id="GO:0006749">
    <property type="term" value="P:glutathione metabolic process"/>
    <property type="evidence" value="ECO:0007669"/>
    <property type="project" value="TreeGrafter"/>
</dbReference>
<dbReference type="EMBL" id="LWCA01000002">
    <property type="protein sequence ID" value="OAF72171.1"/>
    <property type="molecule type" value="Genomic_DNA"/>
</dbReference>
<gene>
    <name evidence="15" type="ORF">A3Q56_00050</name>
</gene>
<evidence type="ECO:0000259" key="14">
    <source>
        <dbReference type="Pfam" id="PF07992"/>
    </source>
</evidence>
<dbReference type="GO" id="GO:0004791">
    <property type="term" value="F:thioredoxin-disulfide reductase (NADPH) activity"/>
    <property type="evidence" value="ECO:0007669"/>
    <property type="project" value="UniProtKB-EC"/>
</dbReference>
<dbReference type="InterPro" id="IPR023753">
    <property type="entry name" value="FAD/NAD-binding_dom"/>
</dbReference>
<keyword evidence="8 11" id="KW-0560">Oxidoreductase</keyword>
<dbReference type="GO" id="GO:0045454">
    <property type="term" value="P:cell redox homeostasis"/>
    <property type="evidence" value="ECO:0007669"/>
    <property type="project" value="InterPro"/>
</dbReference>
<dbReference type="InterPro" id="IPR016156">
    <property type="entry name" value="FAD/NAD-linked_Rdtase_dimer_sf"/>
</dbReference>
<dbReference type="InterPro" id="IPR006338">
    <property type="entry name" value="Thioredoxin/glutathione_Rdtase"/>
</dbReference>
<dbReference type="NCBIfam" id="TIGR01438">
    <property type="entry name" value="TGR"/>
    <property type="match status" value="1"/>
</dbReference>
<keyword evidence="4 11" id="KW-0285">Flavoprotein</keyword>
<dbReference type="AlphaFoldDB" id="A0A177BF20"/>
<organism evidence="15 16">
    <name type="scientific">Intoshia linei</name>
    <dbReference type="NCBI Taxonomy" id="1819745"/>
    <lineage>
        <taxon>Eukaryota</taxon>
        <taxon>Metazoa</taxon>
        <taxon>Spiralia</taxon>
        <taxon>Lophotrochozoa</taxon>
        <taxon>Mesozoa</taxon>
        <taxon>Orthonectida</taxon>
        <taxon>Rhopaluridae</taxon>
        <taxon>Intoshia</taxon>
    </lineage>
</organism>
<dbReference type="PRINTS" id="PR00411">
    <property type="entry name" value="PNDRDTASEI"/>
</dbReference>
<dbReference type="InterPro" id="IPR036249">
    <property type="entry name" value="Thioredoxin-like_sf"/>
</dbReference>
<dbReference type="EC" id="1.8.1.9" evidence="3"/>
<feature type="domain" description="Pyridine nucleotide-disulphide oxidoreductase dimerisation" evidence="13">
    <location>
        <begin position="542"/>
        <end position="651"/>
    </location>
</feature>
<evidence type="ECO:0000256" key="9">
    <source>
        <dbReference type="ARBA" id="ARBA00023157"/>
    </source>
</evidence>
<evidence type="ECO:0000256" key="2">
    <source>
        <dbReference type="ARBA" id="ARBA00007532"/>
    </source>
</evidence>
<dbReference type="GO" id="GO:0005739">
    <property type="term" value="C:mitochondrion"/>
    <property type="evidence" value="ECO:0007669"/>
    <property type="project" value="TreeGrafter"/>
</dbReference>
<evidence type="ECO:0000313" key="16">
    <source>
        <dbReference type="Proteomes" id="UP000078046"/>
    </source>
</evidence>
<comment type="similarity">
    <text evidence="2 11">Belongs to the class-I pyridine nucleotide-disulfide oxidoreductase family.</text>
</comment>
<dbReference type="InterPro" id="IPR036188">
    <property type="entry name" value="FAD/NAD-bd_sf"/>
</dbReference>
<dbReference type="Proteomes" id="UP000078046">
    <property type="component" value="Unassembled WGS sequence"/>
</dbReference>
<dbReference type="SUPFAM" id="SSF55424">
    <property type="entry name" value="FAD/NAD-linked reductases, dimerisation (C-terminal) domain"/>
    <property type="match status" value="1"/>
</dbReference>
<proteinExistence type="inferred from homology"/>
<dbReference type="InterPro" id="IPR012999">
    <property type="entry name" value="Pyr_OxRdtase_I_AS"/>
</dbReference>
<name>A0A177BF20_9BILA</name>
<dbReference type="FunFam" id="3.50.50.60:FF:000012">
    <property type="entry name" value="Thioredoxin reductase 1, cytoplasmic"/>
    <property type="match status" value="1"/>
</dbReference>